<gene>
    <name evidence="3" type="ORF">A2Y62_00880</name>
</gene>
<dbReference type="InterPro" id="IPR001599">
    <property type="entry name" value="Macroglobln_a2"/>
</dbReference>
<dbReference type="InterPro" id="IPR041246">
    <property type="entry name" value="Bact_MG10"/>
</dbReference>
<protein>
    <submittedName>
        <fullName evidence="3">Uncharacterized protein</fullName>
    </submittedName>
</protein>
<proteinExistence type="predicted"/>
<dbReference type="EMBL" id="MFGW01000158">
    <property type="protein sequence ID" value="OGF63618.1"/>
    <property type="molecule type" value="Genomic_DNA"/>
</dbReference>
<dbReference type="STRING" id="1817863.A2Y62_00880"/>
<evidence type="ECO:0000259" key="1">
    <source>
        <dbReference type="Pfam" id="PF00207"/>
    </source>
</evidence>
<dbReference type="GO" id="GO:0004866">
    <property type="term" value="F:endopeptidase inhibitor activity"/>
    <property type="evidence" value="ECO:0007669"/>
    <property type="project" value="InterPro"/>
</dbReference>
<reference evidence="3 4" key="1">
    <citation type="journal article" date="2016" name="Nat. Commun.">
        <title>Thousands of microbial genomes shed light on interconnected biogeochemical processes in an aquifer system.</title>
        <authorList>
            <person name="Anantharaman K."/>
            <person name="Brown C.T."/>
            <person name="Hug L.A."/>
            <person name="Sharon I."/>
            <person name="Castelle C.J."/>
            <person name="Probst A.J."/>
            <person name="Thomas B.C."/>
            <person name="Singh A."/>
            <person name="Wilkins M.J."/>
            <person name="Karaoz U."/>
            <person name="Brodie E.L."/>
            <person name="Williams K.H."/>
            <person name="Hubbard S.S."/>
            <person name="Banfield J.F."/>
        </authorList>
    </citation>
    <scope>NUCLEOTIDE SEQUENCE [LARGE SCALE GENOMIC DNA]</scope>
</reference>
<sequence length="161" mass="18917">MFLRLKQTTHSFSFTIPEQLTGWRILAHIITRDVKTGLLPEETVTQKDLQTHHLAYHRHAQSRSRPERKRRFHLKDFKGAGFEAEELRSGWKWDPISFYEEPRDSLTNFFISWLPHGEYILRYRLRPTTAGTYRIGAAILQSMYAPEFAAHSAGFVLKVEE</sequence>
<feature type="domain" description="Alpha-2-macroglobulin" evidence="1">
    <location>
        <begin position="7"/>
        <end position="49"/>
    </location>
</feature>
<comment type="caution">
    <text evidence="3">The sequence shown here is derived from an EMBL/GenBank/DDBJ whole genome shotgun (WGS) entry which is preliminary data.</text>
</comment>
<evidence type="ECO:0000259" key="2">
    <source>
        <dbReference type="Pfam" id="PF17973"/>
    </source>
</evidence>
<dbReference type="Proteomes" id="UP000178943">
    <property type="component" value="Unassembled WGS sequence"/>
</dbReference>
<organism evidence="3 4">
    <name type="scientific">Candidatus Fischerbacteria bacterium RBG_13_37_8</name>
    <dbReference type="NCBI Taxonomy" id="1817863"/>
    <lineage>
        <taxon>Bacteria</taxon>
        <taxon>Candidatus Fischeribacteriota</taxon>
    </lineage>
</organism>
<accession>A0A1F5VK77</accession>
<name>A0A1F5VK77_9BACT</name>
<evidence type="ECO:0000313" key="3">
    <source>
        <dbReference type="EMBL" id="OGF63618.1"/>
    </source>
</evidence>
<dbReference type="Pfam" id="PF17973">
    <property type="entry name" value="bMG10"/>
    <property type="match status" value="1"/>
</dbReference>
<evidence type="ECO:0000313" key="4">
    <source>
        <dbReference type="Proteomes" id="UP000178943"/>
    </source>
</evidence>
<dbReference type="Pfam" id="PF00207">
    <property type="entry name" value="A2M"/>
    <property type="match status" value="1"/>
</dbReference>
<dbReference type="AlphaFoldDB" id="A0A1F5VK77"/>
<feature type="domain" description="Bacterial alpha-2-macroglobulin MG10" evidence="2">
    <location>
        <begin position="70"/>
        <end position="147"/>
    </location>
</feature>